<sequence>MPCREGQVRKVKKPVGSYGGEATRINPGISRHIRFKR</sequence>
<gene>
    <name evidence="2" type="ORF">TIFTF001_055341</name>
</gene>
<keyword evidence="3" id="KW-1185">Reference proteome</keyword>
<evidence type="ECO:0000256" key="1">
    <source>
        <dbReference type="SAM" id="MobiDB-lite"/>
    </source>
</evidence>
<comment type="caution">
    <text evidence="2">The sequence shown here is derived from an EMBL/GenBank/DDBJ whole genome shotgun (WGS) entry which is preliminary data.</text>
</comment>
<organism evidence="2 3">
    <name type="scientific">Ficus carica</name>
    <name type="common">Common fig</name>
    <dbReference type="NCBI Taxonomy" id="3494"/>
    <lineage>
        <taxon>Eukaryota</taxon>
        <taxon>Viridiplantae</taxon>
        <taxon>Streptophyta</taxon>
        <taxon>Embryophyta</taxon>
        <taxon>Tracheophyta</taxon>
        <taxon>Spermatophyta</taxon>
        <taxon>Magnoliopsida</taxon>
        <taxon>eudicotyledons</taxon>
        <taxon>Gunneridae</taxon>
        <taxon>Pentapetalae</taxon>
        <taxon>rosids</taxon>
        <taxon>fabids</taxon>
        <taxon>Rosales</taxon>
        <taxon>Moraceae</taxon>
        <taxon>Ficeae</taxon>
        <taxon>Ficus</taxon>
    </lineage>
</organism>
<dbReference type="Proteomes" id="UP001187192">
    <property type="component" value="Unassembled WGS sequence"/>
</dbReference>
<reference evidence="2" key="1">
    <citation type="submission" date="2023-07" db="EMBL/GenBank/DDBJ databases">
        <title>draft genome sequence of fig (Ficus carica).</title>
        <authorList>
            <person name="Takahashi T."/>
            <person name="Nishimura K."/>
        </authorList>
    </citation>
    <scope>NUCLEOTIDE SEQUENCE</scope>
</reference>
<name>A0AA88EEN2_FICCA</name>
<evidence type="ECO:0000313" key="2">
    <source>
        <dbReference type="EMBL" id="GMN73437.1"/>
    </source>
</evidence>
<feature type="region of interest" description="Disordered" evidence="1">
    <location>
        <begin position="1"/>
        <end position="23"/>
    </location>
</feature>
<evidence type="ECO:0000313" key="3">
    <source>
        <dbReference type="Proteomes" id="UP001187192"/>
    </source>
</evidence>
<dbReference type="EMBL" id="BTGU01017084">
    <property type="protein sequence ID" value="GMN73437.1"/>
    <property type="molecule type" value="Genomic_DNA"/>
</dbReference>
<dbReference type="AlphaFoldDB" id="A0AA88EEN2"/>
<accession>A0AA88EEN2</accession>
<proteinExistence type="predicted"/>
<protein>
    <submittedName>
        <fullName evidence="2">Uncharacterized protein</fullName>
    </submittedName>
</protein>